<reference evidence="1 2" key="1">
    <citation type="submission" date="2018-01" db="EMBL/GenBank/DDBJ databases">
        <title>G. obscuriglobus.</title>
        <authorList>
            <person name="Franke J."/>
            <person name="Blomberg W."/>
            <person name="Selmecki A."/>
        </authorList>
    </citation>
    <scope>NUCLEOTIDE SEQUENCE [LARGE SCALE GENOMIC DNA]</scope>
    <source>
        <strain evidence="1 2">DSM 5831</strain>
    </source>
</reference>
<dbReference type="RefSeq" id="WP_071529281.1">
    <property type="nucleotide sequence ID" value="NZ_CP025958.1"/>
</dbReference>
<proteinExistence type="predicted"/>
<evidence type="ECO:0008006" key="3">
    <source>
        <dbReference type="Google" id="ProtNLM"/>
    </source>
</evidence>
<keyword evidence="2" id="KW-1185">Reference proteome</keyword>
<sequence length="66" mass="7262">MFGTNTSARKSYSSDLTADQWTLLEPMFPPNTGRGRRQTIPIKDIIDAVFYINANGSAIPGERDSA</sequence>
<dbReference type="EMBL" id="CP025958">
    <property type="protein sequence ID" value="AWM38985.1"/>
    <property type="molecule type" value="Genomic_DNA"/>
</dbReference>
<organism evidence="1 2">
    <name type="scientific">Gemmata obscuriglobus</name>
    <dbReference type="NCBI Taxonomy" id="114"/>
    <lineage>
        <taxon>Bacteria</taxon>
        <taxon>Pseudomonadati</taxon>
        <taxon>Planctomycetota</taxon>
        <taxon>Planctomycetia</taxon>
        <taxon>Gemmatales</taxon>
        <taxon>Gemmataceae</taxon>
        <taxon>Gemmata</taxon>
    </lineage>
</organism>
<dbReference type="Proteomes" id="UP000245802">
    <property type="component" value="Chromosome"/>
</dbReference>
<gene>
    <name evidence="1" type="ORF">C1280_19680</name>
</gene>
<evidence type="ECO:0000313" key="1">
    <source>
        <dbReference type="EMBL" id="AWM38985.1"/>
    </source>
</evidence>
<protein>
    <recommendedName>
        <fullName evidence="3">Transposase</fullName>
    </recommendedName>
</protein>
<dbReference type="KEGG" id="gog:C1280_19680"/>
<evidence type="ECO:0000313" key="2">
    <source>
        <dbReference type="Proteomes" id="UP000245802"/>
    </source>
</evidence>
<name>A0A2Z3H7N3_9BACT</name>
<dbReference type="OrthoDB" id="531765at2"/>
<dbReference type="AlphaFoldDB" id="A0A2Z3H7N3"/>
<accession>A0A2Z3H7N3</accession>